<name>A0ABZ2YI01_9MOLU</name>
<reference evidence="1" key="1">
    <citation type="submission" date="2023-06" db="EMBL/GenBank/DDBJ databases">
        <title>Complete Genome of Candidatus Phytoplasma asteris M33.</title>
        <authorList>
            <person name="Toth R."/>
            <person name="Ilic A.-M."/>
            <person name="Huettel B."/>
            <person name="Duduk B."/>
            <person name="Kube M."/>
        </authorList>
    </citation>
    <scope>NUCLEOTIDE SEQUENCE [LARGE SCALE GENOMIC DNA]</scope>
    <source>
        <strain evidence="1">M33</strain>
    </source>
</reference>
<organism evidence="1 2">
    <name type="scientific">Candidatus Phytoplasma asteris</name>
    <dbReference type="NCBI Taxonomy" id="85620"/>
    <lineage>
        <taxon>Bacteria</taxon>
        <taxon>Bacillati</taxon>
        <taxon>Mycoplasmatota</taxon>
        <taxon>Mollicutes</taxon>
        <taxon>Acholeplasmatales</taxon>
        <taxon>Acholeplasmataceae</taxon>
        <taxon>Candidatus Phytoplasma</taxon>
        <taxon>16SrI (Aster yellows group)</taxon>
    </lineage>
</organism>
<dbReference type="Proteomes" id="UP001470586">
    <property type="component" value="Chromosome"/>
</dbReference>
<proteinExistence type="predicted"/>
<sequence length="41" mass="4964">MFSLFFLLHLDLQILFKNLQNMTLSNLLIQQTMYLNPHLKK</sequence>
<keyword evidence="2" id="KW-1185">Reference proteome</keyword>
<evidence type="ECO:0000313" key="1">
    <source>
        <dbReference type="EMBL" id="WZN38554.1"/>
    </source>
</evidence>
<accession>A0ABZ2YI01</accession>
<gene>
    <name evidence="1" type="ORF">M33023_04010</name>
</gene>
<evidence type="ECO:0000313" key="2">
    <source>
        <dbReference type="Proteomes" id="UP001470586"/>
    </source>
</evidence>
<dbReference type="EMBL" id="CP128397">
    <property type="protein sequence ID" value="WZN38554.1"/>
    <property type="molecule type" value="Genomic_DNA"/>
</dbReference>
<protein>
    <submittedName>
        <fullName evidence="1">Uncharacterized protein</fullName>
    </submittedName>
</protein>